<dbReference type="CDD" id="cd17321">
    <property type="entry name" value="MFS_MMR_MDR_like"/>
    <property type="match status" value="1"/>
</dbReference>
<evidence type="ECO:0000256" key="4">
    <source>
        <dbReference type="ARBA" id="ARBA00023136"/>
    </source>
</evidence>
<keyword evidence="3 5" id="KW-1133">Transmembrane helix</keyword>
<evidence type="ECO:0000259" key="6">
    <source>
        <dbReference type="PROSITE" id="PS50850"/>
    </source>
</evidence>
<comment type="subcellular location">
    <subcellularLocation>
        <location evidence="1">Cell membrane</location>
        <topology evidence="1">Multi-pass membrane protein</topology>
    </subcellularLocation>
</comment>
<sequence>MTHVVADDDAAVATAPGPGARRWIVAVACAAVTVIIASMAALYTALPDIATATGATQAQLTWIVDGYTLALACLVLPAGAVGDRYGRRVVLVTGLAVFTAGSVLPLLVQQPVWIIAARVLAGVGAAAVMPSTLSLLTGLLPAERRGSVIGLWAGVAGAAGVVGIVGSGALVQVWSWESIFVVLSAAGAVMMLGAMTLPESRSTVPPRIDVLGSVLVAAGLGLLVFGIISGPEHGWTSAPVLATIGAGLVLVAAFVAAQLRRREPLLDVRVFHSRGFSAGALSLTVQFGVTFGVFLILIQYLQLVLGYSPFGASLAMAPMMAPLMLVAMVSPRIAARVGLKPVMVVGMAAIAAGLFVLRGIDAGSTYVDVLWPVLIMSAGLGLTAAPATDVIVSEAPADKQGVAAAVNDATREVGASLGIAVAGSLLAAGYANGIDPVLDRLPEVAREPVGDSLAGALAVAEQAGRSGDALVSVAERAFLDGVSSAGLVLACVAAAGAVFMAWWAPGKGAARRAAGLGFGAAPGTVEAAARQAGAARVDV</sequence>
<feature type="transmembrane region" description="Helical" evidence="5">
    <location>
        <begin position="240"/>
        <end position="259"/>
    </location>
</feature>
<comment type="caution">
    <text evidence="7">The sequence shown here is derived from an EMBL/GenBank/DDBJ whole genome shotgun (WGS) entry which is preliminary data.</text>
</comment>
<dbReference type="Pfam" id="PF07690">
    <property type="entry name" value="MFS_1"/>
    <property type="match status" value="1"/>
</dbReference>
<dbReference type="PANTHER" id="PTHR42718">
    <property type="entry name" value="MAJOR FACILITATOR SUPERFAMILY MULTIDRUG TRANSPORTER MFSC"/>
    <property type="match status" value="1"/>
</dbReference>
<feature type="transmembrane region" description="Helical" evidence="5">
    <location>
        <begin position="89"/>
        <end position="108"/>
    </location>
</feature>
<evidence type="ECO:0000256" key="2">
    <source>
        <dbReference type="ARBA" id="ARBA00022692"/>
    </source>
</evidence>
<dbReference type="SUPFAM" id="SSF103473">
    <property type="entry name" value="MFS general substrate transporter"/>
    <property type="match status" value="1"/>
</dbReference>
<evidence type="ECO:0000256" key="3">
    <source>
        <dbReference type="ARBA" id="ARBA00022989"/>
    </source>
</evidence>
<gene>
    <name evidence="7" type="ORF">GCM10023353_28100</name>
</gene>
<protein>
    <submittedName>
        <fullName evidence="7">MFS transporter</fullName>
    </submittedName>
</protein>
<feature type="transmembrane region" description="Helical" evidence="5">
    <location>
        <begin position="179"/>
        <end position="198"/>
    </location>
</feature>
<feature type="transmembrane region" description="Helical" evidence="5">
    <location>
        <begin position="66"/>
        <end position="82"/>
    </location>
</feature>
<feature type="transmembrane region" description="Helical" evidence="5">
    <location>
        <begin position="485"/>
        <end position="504"/>
    </location>
</feature>
<keyword evidence="8" id="KW-1185">Reference proteome</keyword>
<feature type="transmembrane region" description="Helical" evidence="5">
    <location>
        <begin position="148"/>
        <end position="173"/>
    </location>
</feature>
<evidence type="ECO:0000256" key="1">
    <source>
        <dbReference type="ARBA" id="ARBA00004651"/>
    </source>
</evidence>
<evidence type="ECO:0000313" key="8">
    <source>
        <dbReference type="Proteomes" id="UP001500839"/>
    </source>
</evidence>
<evidence type="ECO:0000256" key="5">
    <source>
        <dbReference type="SAM" id="Phobius"/>
    </source>
</evidence>
<dbReference type="InterPro" id="IPR020846">
    <property type="entry name" value="MFS_dom"/>
</dbReference>
<name>A0ABP9CXW2_9ACTN</name>
<accession>A0ABP9CXW2</accession>
<feature type="transmembrane region" description="Helical" evidence="5">
    <location>
        <begin position="413"/>
        <end position="431"/>
    </location>
</feature>
<feature type="domain" description="Major facilitator superfamily (MFS) profile" evidence="6">
    <location>
        <begin position="24"/>
        <end position="508"/>
    </location>
</feature>
<organism evidence="7 8">
    <name type="scientific">Tomitella cavernea</name>
    <dbReference type="NCBI Taxonomy" id="1387982"/>
    <lineage>
        <taxon>Bacteria</taxon>
        <taxon>Bacillati</taxon>
        <taxon>Actinomycetota</taxon>
        <taxon>Actinomycetes</taxon>
        <taxon>Mycobacteriales</taxon>
        <taxon>Tomitella</taxon>
    </lineage>
</organism>
<dbReference type="Proteomes" id="UP001500839">
    <property type="component" value="Unassembled WGS sequence"/>
</dbReference>
<feature type="transmembrane region" description="Helical" evidence="5">
    <location>
        <begin position="337"/>
        <end position="357"/>
    </location>
</feature>
<reference evidence="8" key="1">
    <citation type="journal article" date="2019" name="Int. J. Syst. Evol. Microbiol.">
        <title>The Global Catalogue of Microorganisms (GCM) 10K type strain sequencing project: providing services to taxonomists for standard genome sequencing and annotation.</title>
        <authorList>
            <consortium name="The Broad Institute Genomics Platform"/>
            <consortium name="The Broad Institute Genome Sequencing Center for Infectious Disease"/>
            <person name="Wu L."/>
            <person name="Ma J."/>
        </authorList>
    </citation>
    <scope>NUCLEOTIDE SEQUENCE [LARGE SCALE GENOMIC DNA]</scope>
    <source>
        <strain evidence="8">JCM 18542</strain>
    </source>
</reference>
<dbReference type="PANTHER" id="PTHR42718:SF42">
    <property type="entry name" value="EXPORT PROTEIN"/>
    <property type="match status" value="1"/>
</dbReference>
<dbReference type="RefSeq" id="WP_200175290.1">
    <property type="nucleotide sequence ID" value="NZ_BAABKQ010000001.1"/>
</dbReference>
<feature type="transmembrane region" description="Helical" evidence="5">
    <location>
        <begin position="210"/>
        <end position="228"/>
    </location>
</feature>
<dbReference type="EMBL" id="BAABKQ010000001">
    <property type="protein sequence ID" value="GAA4819020.1"/>
    <property type="molecule type" value="Genomic_DNA"/>
</dbReference>
<proteinExistence type="predicted"/>
<keyword evidence="4 5" id="KW-0472">Membrane</keyword>
<dbReference type="InterPro" id="IPR036259">
    <property type="entry name" value="MFS_trans_sf"/>
</dbReference>
<feature type="transmembrane region" description="Helical" evidence="5">
    <location>
        <begin position="307"/>
        <end position="330"/>
    </location>
</feature>
<dbReference type="PROSITE" id="PS50850">
    <property type="entry name" value="MFS"/>
    <property type="match status" value="1"/>
</dbReference>
<dbReference type="Gene3D" id="1.20.1250.20">
    <property type="entry name" value="MFS general substrate transporter like domains"/>
    <property type="match status" value="1"/>
</dbReference>
<feature type="transmembrane region" description="Helical" evidence="5">
    <location>
        <begin position="23"/>
        <end position="46"/>
    </location>
</feature>
<evidence type="ECO:0000313" key="7">
    <source>
        <dbReference type="EMBL" id="GAA4819020.1"/>
    </source>
</evidence>
<keyword evidence="2 5" id="KW-0812">Transmembrane</keyword>
<feature type="transmembrane region" description="Helical" evidence="5">
    <location>
        <begin position="280"/>
        <end position="301"/>
    </location>
</feature>
<dbReference type="Gene3D" id="1.20.1720.10">
    <property type="entry name" value="Multidrug resistance protein D"/>
    <property type="match status" value="1"/>
</dbReference>
<feature type="transmembrane region" description="Helical" evidence="5">
    <location>
        <begin position="369"/>
        <end position="392"/>
    </location>
</feature>
<dbReference type="InterPro" id="IPR011701">
    <property type="entry name" value="MFS"/>
</dbReference>
<feature type="transmembrane region" description="Helical" evidence="5">
    <location>
        <begin position="114"/>
        <end position="136"/>
    </location>
</feature>